<dbReference type="AlphaFoldDB" id="A0A8J4B4C7"/>
<dbReference type="GO" id="GO:0008374">
    <property type="term" value="F:O-acyltransferase activity"/>
    <property type="evidence" value="ECO:0007669"/>
    <property type="project" value="InterPro"/>
</dbReference>
<feature type="transmembrane region" description="Helical" evidence="2">
    <location>
        <begin position="186"/>
        <end position="212"/>
    </location>
</feature>
<evidence type="ECO:0000313" key="4">
    <source>
        <dbReference type="Proteomes" id="UP000747399"/>
    </source>
</evidence>
<comment type="caution">
    <text evidence="3">The sequence shown here is derived from an EMBL/GenBank/DDBJ whole genome shotgun (WGS) entry which is preliminary data.</text>
</comment>
<dbReference type="EMBL" id="BNCO01000016">
    <property type="protein sequence ID" value="GIL53860.1"/>
    <property type="molecule type" value="Genomic_DNA"/>
</dbReference>
<protein>
    <submittedName>
        <fullName evidence="3">Uncharacterized protein</fullName>
    </submittedName>
</protein>
<dbReference type="PANTHER" id="PTHR31595:SF57">
    <property type="entry name" value="OS04G0481900 PROTEIN"/>
    <property type="match status" value="1"/>
</dbReference>
<dbReference type="PANTHER" id="PTHR31595">
    <property type="entry name" value="LONG-CHAIN-ALCOHOL O-FATTY-ACYLTRANSFERASE 3-RELATED"/>
    <property type="match status" value="1"/>
</dbReference>
<gene>
    <name evidence="3" type="ORF">Vafri_9372</name>
</gene>
<keyword evidence="2" id="KW-0812">Transmembrane</keyword>
<proteinExistence type="predicted"/>
<dbReference type="InterPro" id="IPR044851">
    <property type="entry name" value="Wax_synthase"/>
</dbReference>
<keyword evidence="4" id="KW-1185">Reference proteome</keyword>
<feature type="transmembrane region" description="Helical" evidence="2">
    <location>
        <begin position="64"/>
        <end position="81"/>
    </location>
</feature>
<evidence type="ECO:0000256" key="2">
    <source>
        <dbReference type="SAM" id="Phobius"/>
    </source>
</evidence>
<keyword evidence="2" id="KW-0472">Membrane</keyword>
<evidence type="ECO:0000256" key="1">
    <source>
        <dbReference type="SAM" id="MobiDB-lite"/>
    </source>
</evidence>
<feature type="region of interest" description="Disordered" evidence="1">
    <location>
        <begin position="282"/>
        <end position="325"/>
    </location>
</feature>
<dbReference type="GO" id="GO:0006629">
    <property type="term" value="P:lipid metabolic process"/>
    <property type="evidence" value="ECO:0007669"/>
    <property type="project" value="InterPro"/>
</dbReference>
<keyword evidence="2" id="KW-1133">Transmembrane helix</keyword>
<organism evidence="3 4">
    <name type="scientific">Volvox africanus</name>
    <dbReference type="NCBI Taxonomy" id="51714"/>
    <lineage>
        <taxon>Eukaryota</taxon>
        <taxon>Viridiplantae</taxon>
        <taxon>Chlorophyta</taxon>
        <taxon>core chlorophytes</taxon>
        <taxon>Chlorophyceae</taxon>
        <taxon>CS clade</taxon>
        <taxon>Chlamydomonadales</taxon>
        <taxon>Volvocaceae</taxon>
        <taxon>Volvox</taxon>
    </lineage>
</organism>
<feature type="non-terminal residue" evidence="3">
    <location>
        <position position="1"/>
    </location>
</feature>
<reference evidence="3" key="1">
    <citation type="journal article" date="2021" name="Proc. Natl. Acad. Sci. U.S.A.">
        <title>Three genomes in the algal genus Volvox reveal the fate of a haploid sex-determining region after a transition to homothallism.</title>
        <authorList>
            <person name="Yamamoto K."/>
            <person name="Hamaji T."/>
            <person name="Kawai-Toyooka H."/>
            <person name="Matsuzaki R."/>
            <person name="Takahashi F."/>
            <person name="Nishimura Y."/>
            <person name="Kawachi M."/>
            <person name="Noguchi H."/>
            <person name="Minakuchi Y."/>
            <person name="Umen J.G."/>
            <person name="Toyoda A."/>
            <person name="Nozaki H."/>
        </authorList>
    </citation>
    <scope>NUCLEOTIDE SEQUENCE</scope>
    <source>
        <strain evidence="3">NIES-3780</strain>
    </source>
</reference>
<sequence>MAVISVLSAGLLHLDRAVAVASRLLDAVQPPLLRKAIKLYVYAALTSVWATVVVRRVRPGLQRLLTTLPVVVGNLLAPLLLDPSSEPLLITPLAGVFSLAAFKLLAFSIARGPLVPEWLTAPQFACVYLLPVVPIQVFTVGSSDTARIHTVKQGRQLVLDCFANTGTAMLVSWVLALPYLPVMVRHWLYTLASATFLTAVFDILGAAAHWAVGITAAPSFDRPWLCDSFQDFWARRWNLTTTYMMRILVYEPLIEGRMLPSGARCAKLSVAAAAASLIVAGKSPDRPPRQSAEEGADTGCLATPDEAAAAAQDAPEATGSAAGSAARSAAGAAAAGAAGAGTAA</sequence>
<feature type="transmembrane region" description="Helical" evidence="2">
    <location>
        <begin position="87"/>
        <end position="106"/>
    </location>
</feature>
<accession>A0A8J4B4C7</accession>
<feature type="transmembrane region" description="Helical" evidence="2">
    <location>
        <begin position="157"/>
        <end position="180"/>
    </location>
</feature>
<evidence type="ECO:0000313" key="3">
    <source>
        <dbReference type="EMBL" id="GIL53860.1"/>
    </source>
</evidence>
<name>A0A8J4B4C7_9CHLO</name>
<dbReference type="Proteomes" id="UP000747399">
    <property type="component" value="Unassembled WGS sequence"/>
</dbReference>
<feature type="compositionally biased region" description="Low complexity" evidence="1">
    <location>
        <begin position="302"/>
        <end position="325"/>
    </location>
</feature>
<feature type="compositionally biased region" description="Basic and acidic residues" evidence="1">
    <location>
        <begin position="283"/>
        <end position="292"/>
    </location>
</feature>